<protein>
    <submittedName>
        <fullName evidence="3">Periplasmic component of the Tol biopolymer transport system</fullName>
    </submittedName>
</protein>
<dbReference type="PANTHER" id="PTHR36842:SF1">
    <property type="entry name" value="PROTEIN TOLB"/>
    <property type="match status" value="1"/>
</dbReference>
<name>A0A238X513_9FLAO</name>
<dbReference type="PANTHER" id="PTHR36842">
    <property type="entry name" value="PROTEIN TOLB HOMOLOG"/>
    <property type="match status" value="1"/>
</dbReference>
<accession>A0A238X513</accession>
<sequence>MKKLLLCCVILITLTACNQPTNSTSITEPTNMSNNKTFGIFENQTNIGNPENKGTINYNSDNQNYTLTGSGINMWAENDQFQFLYKSIQGDFILRTHIKFVGEGVDPHRKIGWIVRNNLSGNSPHINASIHGDGLTSLQYRKIDGGITEQVESADKAPDVVQLERRGNVYFMSTAKFGEPFTTVKIEDVNLRNEVFVGIYVCSHNPEVIEKAIFSNVKIIKPAAPDFQPYRDYIGSTMEIMDVETGHRKSLFYSAHSIQAPNWVNNDKELVYNSNGFLYRYNFDTEEVVQINTGFATDNNNDHVFSFDESILGISHHNADDEGTSSIYIMDPKGDSIPRKITKDGVGASYLHGISPDNKTLLFTANRNNKYDIYSVHIDSLVETQLTDTKDLDDGSEYSPDGKSIYFNSNRTGNMQLWKMDPDGSNPVQLTFDTNYKDWFPHVSPNGKWIIFISFPPDINFGDHPFYKQCSLRLMPVEGGKPKTIAYIYGGQGTINVPSWSKDSKRIAFVTNSN</sequence>
<dbReference type="Proteomes" id="UP000198412">
    <property type="component" value="Unassembled WGS sequence"/>
</dbReference>
<dbReference type="InterPro" id="IPR011659">
    <property type="entry name" value="WD40"/>
</dbReference>
<dbReference type="AlphaFoldDB" id="A0A238X513"/>
<dbReference type="SUPFAM" id="SSF82171">
    <property type="entry name" value="DPP6 N-terminal domain-like"/>
    <property type="match status" value="1"/>
</dbReference>
<dbReference type="OrthoDB" id="8432779at2"/>
<dbReference type="InterPro" id="IPR011042">
    <property type="entry name" value="6-blade_b-propeller_TolB-like"/>
</dbReference>
<keyword evidence="4" id="KW-1185">Reference proteome</keyword>
<comment type="similarity">
    <text evidence="1">Belongs to the TolB family.</text>
</comment>
<dbReference type="Gene3D" id="2.120.10.30">
    <property type="entry name" value="TolB, C-terminal domain"/>
    <property type="match status" value="1"/>
</dbReference>
<dbReference type="RefSeq" id="WP_089377866.1">
    <property type="nucleotide sequence ID" value="NZ_FZNX01000002.1"/>
</dbReference>
<gene>
    <name evidence="3" type="ORF">SAMN04488111_1555</name>
</gene>
<feature type="signal peptide" evidence="2">
    <location>
        <begin position="1"/>
        <end position="18"/>
    </location>
</feature>
<dbReference type="PROSITE" id="PS51257">
    <property type="entry name" value="PROKAR_LIPOPROTEIN"/>
    <property type="match status" value="1"/>
</dbReference>
<feature type="chain" id="PRO_5012308550" evidence="2">
    <location>
        <begin position="19"/>
        <end position="514"/>
    </location>
</feature>
<evidence type="ECO:0000256" key="2">
    <source>
        <dbReference type="SAM" id="SignalP"/>
    </source>
</evidence>
<organism evidence="3 4">
    <name type="scientific">Lutibacter flavus</name>
    <dbReference type="NCBI Taxonomy" id="691689"/>
    <lineage>
        <taxon>Bacteria</taxon>
        <taxon>Pseudomonadati</taxon>
        <taxon>Bacteroidota</taxon>
        <taxon>Flavobacteriia</taxon>
        <taxon>Flavobacteriales</taxon>
        <taxon>Flavobacteriaceae</taxon>
        <taxon>Lutibacter</taxon>
    </lineage>
</organism>
<dbReference type="Pfam" id="PF07676">
    <property type="entry name" value="PD40"/>
    <property type="match status" value="4"/>
</dbReference>
<reference evidence="4" key="1">
    <citation type="submission" date="2017-06" db="EMBL/GenBank/DDBJ databases">
        <authorList>
            <person name="Varghese N."/>
            <person name="Submissions S."/>
        </authorList>
    </citation>
    <scope>NUCLEOTIDE SEQUENCE [LARGE SCALE GENOMIC DNA]</scope>
    <source>
        <strain evidence="4">DSM 27993</strain>
    </source>
</reference>
<evidence type="ECO:0000313" key="3">
    <source>
        <dbReference type="EMBL" id="SNR53688.1"/>
    </source>
</evidence>
<dbReference type="EMBL" id="FZNX01000002">
    <property type="protein sequence ID" value="SNR53688.1"/>
    <property type="molecule type" value="Genomic_DNA"/>
</dbReference>
<keyword evidence="2" id="KW-0732">Signal</keyword>
<evidence type="ECO:0000256" key="1">
    <source>
        <dbReference type="ARBA" id="ARBA00009820"/>
    </source>
</evidence>
<evidence type="ECO:0000313" key="4">
    <source>
        <dbReference type="Proteomes" id="UP000198412"/>
    </source>
</evidence>
<proteinExistence type="inferred from homology"/>